<name>A0A7K0CM67_9ACTN</name>
<dbReference type="PANTHER" id="PTHR42840">
    <property type="entry name" value="NAD(P)-BINDING ROSSMANN-FOLD SUPERFAMILY PROTEIN-RELATED"/>
    <property type="match status" value="1"/>
</dbReference>
<dbReference type="RefSeq" id="WP_153455387.1">
    <property type="nucleotide sequence ID" value="NZ_WEGJ01000022.1"/>
</dbReference>
<feature type="domain" description="GFO/IDH/MocA-like oxidoreductase" evidence="4">
    <location>
        <begin position="126"/>
        <end position="245"/>
    </location>
</feature>
<dbReference type="OrthoDB" id="256869at2"/>
<dbReference type="SUPFAM" id="SSF55347">
    <property type="entry name" value="Glyceraldehyde-3-phosphate dehydrogenase-like, C-terminal domain"/>
    <property type="match status" value="1"/>
</dbReference>
<dbReference type="PANTHER" id="PTHR42840:SF3">
    <property type="entry name" value="BINDING ROSSMANN FOLD OXIDOREDUCTASE, PUTATIVE (AFU_ORTHOLOGUE AFUA_2G10240)-RELATED"/>
    <property type="match status" value="1"/>
</dbReference>
<dbReference type="InterPro" id="IPR000683">
    <property type="entry name" value="Gfo/Idh/MocA-like_OxRdtase_N"/>
</dbReference>
<reference evidence="5 6" key="1">
    <citation type="submission" date="2019-10" db="EMBL/GenBank/DDBJ databases">
        <title>Streptomyces smaragdinus sp. nov. and Streptomyces fabii sp. nov., isolated from the gut of fungus growing-termite Macrotermes natalensis.</title>
        <authorList>
            <person name="Schwitalla J."/>
            <person name="Benndorf R."/>
            <person name="Martin K."/>
            <person name="De Beer W."/>
            <person name="Kaster A.-K."/>
            <person name="Vollmers J."/>
            <person name="Poulsen M."/>
            <person name="Beemelmanns C."/>
        </authorList>
    </citation>
    <scope>NUCLEOTIDE SEQUENCE [LARGE SCALE GENOMIC DNA]</scope>
    <source>
        <strain evidence="5 6">RB5</strain>
    </source>
</reference>
<sequence length="362" mass="37950">MRIAVIGTGRIGAFHAATLARHADVAEVVLADASPARAREVAGRIGAVAYEGPEEVFARGADAVVIAAPTGAHPSLVVRAAECGMAAFCEKPVGLDWPGTLDALWRSRKAGAVLQLGFMRRFDAGYVAAREAVRSGRLGRVHTARAVTSGAGAPPAGYLPLSGGLIADCMIHDFDALAWVTGQPVVEAYAVGSDAGAPEFRAAGDVDTAAAVLTLADGTLATVTATRVNGAGYDVRLELAGERDQIAVGTGPRTPLRSVEPEPVEFPGPPWRDFLERFGAAYEAEMDAFVRVVRGELANPCPGFAALEAQYVAEACALSRRVRRPVRIAEAAHFVGAWRWQGPGKFPADLVALAPERWPEAP</sequence>
<evidence type="ECO:0000313" key="5">
    <source>
        <dbReference type="EMBL" id="MQY14576.1"/>
    </source>
</evidence>
<dbReference type="EC" id="1.1.1.18" evidence="5"/>
<accession>A0A7K0CM67</accession>
<dbReference type="GO" id="GO:0050112">
    <property type="term" value="F:inositol 2-dehydrogenase (NAD+) activity"/>
    <property type="evidence" value="ECO:0007669"/>
    <property type="project" value="UniProtKB-EC"/>
</dbReference>
<comment type="caution">
    <text evidence="5">The sequence shown here is derived from an EMBL/GenBank/DDBJ whole genome shotgun (WGS) entry which is preliminary data.</text>
</comment>
<dbReference type="Pfam" id="PF22725">
    <property type="entry name" value="GFO_IDH_MocA_C3"/>
    <property type="match status" value="1"/>
</dbReference>
<evidence type="ECO:0000259" key="3">
    <source>
        <dbReference type="Pfam" id="PF01408"/>
    </source>
</evidence>
<evidence type="ECO:0000259" key="4">
    <source>
        <dbReference type="Pfam" id="PF22725"/>
    </source>
</evidence>
<dbReference type="InterPro" id="IPR036291">
    <property type="entry name" value="NAD(P)-bd_dom_sf"/>
</dbReference>
<dbReference type="Proteomes" id="UP000466345">
    <property type="component" value="Unassembled WGS sequence"/>
</dbReference>
<proteinExistence type="inferred from homology"/>
<dbReference type="EMBL" id="WEGJ01000022">
    <property type="protein sequence ID" value="MQY14576.1"/>
    <property type="molecule type" value="Genomic_DNA"/>
</dbReference>
<protein>
    <submittedName>
        <fullName evidence="5">Myo-inositol 2-dehydrogenase</fullName>
        <ecNumber evidence="5">1.1.1.18</ecNumber>
    </submittedName>
</protein>
<dbReference type="SUPFAM" id="SSF51735">
    <property type="entry name" value="NAD(P)-binding Rossmann-fold domains"/>
    <property type="match status" value="1"/>
</dbReference>
<dbReference type="Gene3D" id="3.40.50.720">
    <property type="entry name" value="NAD(P)-binding Rossmann-like Domain"/>
    <property type="match status" value="1"/>
</dbReference>
<keyword evidence="2 5" id="KW-0560">Oxidoreductase</keyword>
<gene>
    <name evidence="5" type="primary">iolG_4</name>
    <name evidence="5" type="ORF">SRB5_47440</name>
</gene>
<dbReference type="Pfam" id="PF01408">
    <property type="entry name" value="GFO_IDH_MocA"/>
    <property type="match status" value="1"/>
</dbReference>
<dbReference type="GO" id="GO:0000166">
    <property type="term" value="F:nucleotide binding"/>
    <property type="evidence" value="ECO:0007669"/>
    <property type="project" value="InterPro"/>
</dbReference>
<evidence type="ECO:0000256" key="1">
    <source>
        <dbReference type="ARBA" id="ARBA00010928"/>
    </source>
</evidence>
<evidence type="ECO:0000313" key="6">
    <source>
        <dbReference type="Proteomes" id="UP000466345"/>
    </source>
</evidence>
<feature type="domain" description="Gfo/Idh/MocA-like oxidoreductase N-terminal" evidence="3">
    <location>
        <begin position="1"/>
        <end position="118"/>
    </location>
</feature>
<dbReference type="AlphaFoldDB" id="A0A7K0CM67"/>
<keyword evidence="6" id="KW-1185">Reference proteome</keyword>
<comment type="similarity">
    <text evidence="1">Belongs to the Gfo/Idh/MocA family.</text>
</comment>
<dbReference type="InterPro" id="IPR055170">
    <property type="entry name" value="GFO_IDH_MocA-like_dom"/>
</dbReference>
<evidence type="ECO:0000256" key="2">
    <source>
        <dbReference type="ARBA" id="ARBA00023002"/>
    </source>
</evidence>
<organism evidence="5 6">
    <name type="scientific">Streptomyces smaragdinus</name>
    <dbReference type="NCBI Taxonomy" id="2585196"/>
    <lineage>
        <taxon>Bacteria</taxon>
        <taxon>Bacillati</taxon>
        <taxon>Actinomycetota</taxon>
        <taxon>Actinomycetes</taxon>
        <taxon>Kitasatosporales</taxon>
        <taxon>Streptomycetaceae</taxon>
        <taxon>Streptomyces</taxon>
    </lineage>
</organism>
<dbReference type="Gene3D" id="3.30.360.10">
    <property type="entry name" value="Dihydrodipicolinate Reductase, domain 2"/>
    <property type="match status" value="1"/>
</dbReference>